<keyword evidence="8" id="KW-0378">Hydrolase</keyword>
<evidence type="ECO:0000259" key="21">
    <source>
        <dbReference type="PROSITE" id="PS50900"/>
    </source>
</evidence>
<dbReference type="OrthoDB" id="5855429at2759"/>
<comment type="caution">
    <text evidence="17">Lacks conserved residue(s) required for the propagation of feature annotation.</text>
</comment>
<dbReference type="PROSITE" id="PS50092">
    <property type="entry name" value="TSP1"/>
    <property type="match status" value="4"/>
</dbReference>
<dbReference type="CTD" id="9508"/>
<keyword evidence="23" id="KW-1185">Reference proteome</keyword>
<feature type="disulfide bond" evidence="16">
    <location>
        <begin position="470"/>
        <end position="495"/>
    </location>
</feature>
<feature type="active site" evidence="14 17">
    <location>
        <position position="387"/>
    </location>
</feature>
<dbReference type="PROSITE" id="PS50215">
    <property type="entry name" value="ADAM_MEPRO"/>
    <property type="match status" value="1"/>
</dbReference>
<proteinExistence type="predicted"/>
<keyword evidence="10" id="KW-0482">Metalloprotease</keyword>
<keyword evidence="15" id="KW-0106">Calcium</keyword>
<feature type="binding site" evidence="15">
    <location>
        <position position="446"/>
    </location>
    <ligand>
        <name>Ca(2+)</name>
        <dbReference type="ChEBI" id="CHEBI:29108"/>
        <label>1</label>
    </ligand>
</feature>
<dbReference type="Ensembl" id="ENSCSET00000030531.1">
    <property type="protein sequence ID" value="ENSCSEP00000030127.1"/>
    <property type="gene ID" value="ENSCSEG00000019302.1"/>
</dbReference>
<evidence type="ECO:0000256" key="17">
    <source>
        <dbReference type="PROSITE-ProRule" id="PRU00276"/>
    </source>
</evidence>
<dbReference type="FunFam" id="2.20.100.10:FF:000011">
    <property type="entry name" value="A disintegrin and metalloproteinase with thrombospondin motifs 3"/>
    <property type="match status" value="1"/>
</dbReference>
<dbReference type="InParanoid" id="A0A3P8WUD9"/>
<evidence type="ECO:0000256" key="5">
    <source>
        <dbReference type="ARBA" id="ARBA00022723"/>
    </source>
</evidence>
<keyword evidence="11" id="KW-0865">Zymogen</keyword>
<evidence type="ECO:0000256" key="10">
    <source>
        <dbReference type="ARBA" id="ARBA00023049"/>
    </source>
</evidence>
<dbReference type="PANTHER" id="PTHR13723:SF158">
    <property type="entry name" value="A DISINTEGRIN AND METALLOPROTEINASE WITH THROMBOSPONDIN MOTIFS 3"/>
    <property type="match status" value="1"/>
</dbReference>
<dbReference type="InterPro" id="IPR000884">
    <property type="entry name" value="TSP1_rpt"/>
</dbReference>
<dbReference type="InterPro" id="IPR036383">
    <property type="entry name" value="TSP1_rpt_sf"/>
</dbReference>
<feature type="binding site" evidence="15">
    <location>
        <position position="443"/>
    </location>
    <ligand>
        <name>Ca(2+)</name>
        <dbReference type="ChEBI" id="CHEBI:29108"/>
        <label>1</label>
    </ligand>
</feature>
<evidence type="ECO:0000256" key="11">
    <source>
        <dbReference type="ARBA" id="ARBA00023145"/>
    </source>
</evidence>
<feature type="binding site" evidence="15">
    <location>
        <position position="446"/>
    </location>
    <ligand>
        <name>Ca(2+)</name>
        <dbReference type="ChEBI" id="CHEBI:29108"/>
        <label>2</label>
    </ligand>
</feature>
<dbReference type="PRINTS" id="PR01857">
    <property type="entry name" value="ADAMTSFAMILY"/>
</dbReference>
<evidence type="ECO:0000256" key="9">
    <source>
        <dbReference type="ARBA" id="ARBA00022833"/>
    </source>
</evidence>
<evidence type="ECO:0000256" key="1">
    <source>
        <dbReference type="ARBA" id="ARBA00004498"/>
    </source>
</evidence>
<sequence length="1159" mass="130189">MAVLSLALLLVGFILTSAEKAGKVDREDHLRNRLKEYGLVTPFSTDSNGRYLSHLLSANHKRVKREAFSFEKNEQKIFFNITAFGKEFHLRLRLNSKLVAPGAMVEWHDDIQGFGNVTDSEPTERVLQRELLKADCAFIGDISDVPGATVAINNCDGLAGMIRTDSDEYFIEPLERGTQEQEEQGRVHVVYRRSSVRNVPSDISADYQLQEPELDLPATLNSVARQVNDTVRHRQRRHAGDDDYNIEVLLGVDDSVVRFHGKEHVQNYLLTLMNIVNEIYHDESLGVHINVVLVRMIMLGYAKSINLIERGNPSRSLENVCRWAFGQQKGDPDHAEHHDHAIFLTRQGFGPTGMQGYAPVTGMCHPVRSCTLNHEDGFSSAFVVAHETGHVLGMEHDGQGNRCGDETTMGSVMAPLVQAAFHRYHWSMCSGQELKRYIQTYDCLLDDPFKHDWPQLPDLPGINYSMDEQCRFDFGVGYKICTSFRTFDPCKQLWCSHPDNPYFCKTKKGPPLDGTECAPGKWCYKGHCMWKNPNQVKQDGAWGSWSKFGSCSRSCGTGVRFRTRLCNNPAPSTGGQDCPGVNYEYQLCNTDDCPKHYEDFRAQQCQQRNSHFEFQSSKHHWVPYEHPDSNKRCHLYCQSKETGDVAYMKQLVHDGTRCSYKDAYSVCVRGECVKVGCDKEIGSNKGEDRCGVCGGDNSHCRTVKGTFTRTPKKPGYLKMFHLSPGARHVIIQEHEASPQILAVKNQATGHYILNGKTEEVKSRSFIDLGVEWHYTIEDGVETLHTEGPLHDPVVVLIIPKDNETRSTLIYKYIIHEDLVPVNNNNVIQEETYEWALKSWSPCSKPCAGGFQYTKYGCRKKGDTKMVHRGYCDENKKPKPIRRMCNLQDCTQPQWIADDWEHCTKTCGSLGFQIRMVRCVQLLHDGTNRSVHSKYCSGEKPESRRPCNRVSCPAQWRAAAWSECSVTCGEGVERRQVSCRIGEQCNGEKPEALRACRPGPCHDEPCEGDKSIFCQMDVLARYCSIPGYNKLCCDSCRKRGAALSLFSDAAETEEHVRFGSASQLLETMTAAAANGTRSAKQKSAGKSPAVSGDVAKHTTTPAPTKKTQSKVSTTPRRVPRHVGLTGRKLFVASPASLAEVRGSSSLTDSRWSTAHSEVER</sequence>
<dbReference type="OMA" id="NWGAWTK"/>
<dbReference type="Gene3D" id="3.40.1620.60">
    <property type="match status" value="1"/>
</dbReference>
<dbReference type="InterPro" id="IPR002870">
    <property type="entry name" value="Peptidase_M12B_N"/>
</dbReference>
<feature type="disulfide bond" evidence="16">
    <location>
        <begin position="490"/>
        <end position="523"/>
    </location>
</feature>
<evidence type="ECO:0000256" key="2">
    <source>
        <dbReference type="ARBA" id="ARBA00022525"/>
    </source>
</evidence>
<dbReference type="InterPro" id="IPR013273">
    <property type="entry name" value="ADAMTS/ADAMTS-like"/>
</dbReference>
<dbReference type="SMART" id="SM00209">
    <property type="entry name" value="TSP1"/>
    <property type="match status" value="4"/>
</dbReference>
<evidence type="ECO:0000256" key="6">
    <source>
        <dbReference type="ARBA" id="ARBA00022729"/>
    </source>
</evidence>
<dbReference type="SUPFAM" id="SSF55486">
    <property type="entry name" value="Metalloproteases ('zincins'), catalytic domain"/>
    <property type="match status" value="1"/>
</dbReference>
<evidence type="ECO:0000256" key="15">
    <source>
        <dbReference type="PIRSR" id="PIRSR613273-2"/>
    </source>
</evidence>
<dbReference type="GO" id="GO:0030198">
    <property type="term" value="P:extracellular matrix organization"/>
    <property type="evidence" value="ECO:0007669"/>
    <property type="project" value="InterPro"/>
</dbReference>
<dbReference type="PROSITE" id="PS50900">
    <property type="entry name" value="PLAC"/>
    <property type="match status" value="1"/>
</dbReference>
<dbReference type="Gene3D" id="2.60.120.830">
    <property type="match status" value="1"/>
</dbReference>
<dbReference type="Proteomes" id="UP000265120">
    <property type="component" value="Chromosome Z"/>
</dbReference>
<protein>
    <submittedName>
        <fullName evidence="22">ADAM metallopeptidase with thrombospondin type 1 motif, 3</fullName>
    </submittedName>
</protein>
<feature type="domain" description="PLAC" evidence="21">
    <location>
        <begin position="996"/>
        <end position="1039"/>
    </location>
</feature>
<comment type="subcellular location">
    <subcellularLocation>
        <location evidence="1">Secreted</location>
        <location evidence="1">Extracellular space</location>
        <location evidence="1">Extracellular matrix</location>
    </subcellularLocation>
</comment>
<dbReference type="Pfam" id="PF01421">
    <property type="entry name" value="Reprolysin"/>
    <property type="match status" value="1"/>
</dbReference>
<evidence type="ECO:0000313" key="22">
    <source>
        <dbReference type="Ensembl" id="ENSCSEP00000030127.1"/>
    </source>
</evidence>
<dbReference type="InterPro" id="IPR010909">
    <property type="entry name" value="PLAC"/>
</dbReference>
<evidence type="ECO:0000256" key="8">
    <source>
        <dbReference type="ARBA" id="ARBA00022801"/>
    </source>
</evidence>
<dbReference type="Pfam" id="PF00090">
    <property type="entry name" value="TSP_1"/>
    <property type="match status" value="1"/>
</dbReference>
<dbReference type="GO" id="GO:0006508">
    <property type="term" value="P:proteolysis"/>
    <property type="evidence" value="ECO:0007669"/>
    <property type="project" value="UniProtKB-KW"/>
</dbReference>
<reference evidence="22 23" key="1">
    <citation type="journal article" date="2014" name="Nat. Genet.">
        <title>Whole-genome sequence of a flatfish provides insights into ZW sex chromosome evolution and adaptation to a benthic lifestyle.</title>
        <authorList>
            <person name="Chen S."/>
            <person name="Zhang G."/>
            <person name="Shao C."/>
            <person name="Huang Q."/>
            <person name="Liu G."/>
            <person name="Zhang P."/>
            <person name="Song W."/>
            <person name="An N."/>
            <person name="Chalopin D."/>
            <person name="Volff J.N."/>
            <person name="Hong Y."/>
            <person name="Li Q."/>
            <person name="Sha Z."/>
            <person name="Zhou H."/>
            <person name="Xie M."/>
            <person name="Yu Q."/>
            <person name="Liu Y."/>
            <person name="Xiang H."/>
            <person name="Wang N."/>
            <person name="Wu K."/>
            <person name="Yang C."/>
            <person name="Zhou Q."/>
            <person name="Liao X."/>
            <person name="Yang L."/>
            <person name="Hu Q."/>
            <person name="Zhang J."/>
            <person name="Meng L."/>
            <person name="Jin L."/>
            <person name="Tian Y."/>
            <person name="Lian J."/>
            <person name="Yang J."/>
            <person name="Miao G."/>
            <person name="Liu S."/>
            <person name="Liang Z."/>
            <person name="Yan F."/>
            <person name="Li Y."/>
            <person name="Sun B."/>
            <person name="Zhang H."/>
            <person name="Zhang J."/>
            <person name="Zhu Y."/>
            <person name="Du M."/>
            <person name="Zhao Y."/>
            <person name="Schartl M."/>
            <person name="Tang Q."/>
            <person name="Wang J."/>
        </authorList>
    </citation>
    <scope>NUCLEOTIDE SEQUENCE</scope>
</reference>
<dbReference type="GeneTree" id="ENSGT00940000156085"/>
<dbReference type="CDD" id="cd04273">
    <property type="entry name" value="ZnMc_ADAMTS_like"/>
    <property type="match status" value="1"/>
</dbReference>
<dbReference type="Gene3D" id="3.40.390.10">
    <property type="entry name" value="Collagenase (Catalytic Domain)"/>
    <property type="match status" value="1"/>
</dbReference>
<feature type="disulfide bond" evidence="16">
    <location>
        <begin position="551"/>
        <end position="588"/>
    </location>
</feature>
<dbReference type="FunFam" id="2.20.100.10:FF:000006">
    <property type="entry name" value="A disintegrin and metalloproteinase with thrombospondin motifs 1"/>
    <property type="match status" value="1"/>
</dbReference>
<dbReference type="GeneID" id="103397812"/>
<keyword evidence="6 19" id="KW-0732">Signal</keyword>
<dbReference type="KEGG" id="csem:103397812"/>
<feature type="binding site" evidence="15 17">
    <location>
        <position position="390"/>
    </location>
    <ligand>
        <name>Zn(2+)</name>
        <dbReference type="ChEBI" id="CHEBI:29105"/>
        <note>catalytic</note>
    </ligand>
</feature>
<evidence type="ECO:0000313" key="23">
    <source>
        <dbReference type="Proteomes" id="UP000265120"/>
    </source>
</evidence>
<keyword evidence="12 16" id="KW-1015">Disulfide bond</keyword>
<feature type="compositionally biased region" description="Low complexity" evidence="18">
    <location>
        <begin position="1096"/>
        <end position="1105"/>
    </location>
</feature>
<evidence type="ECO:0000256" key="3">
    <source>
        <dbReference type="ARBA" id="ARBA00022530"/>
    </source>
</evidence>
<feature type="binding site" evidence="15 17">
    <location>
        <position position="386"/>
    </location>
    <ligand>
        <name>Zn(2+)</name>
        <dbReference type="ChEBI" id="CHEBI:29105"/>
        <note>catalytic</note>
    </ligand>
</feature>
<organism evidence="22 23">
    <name type="scientific">Cynoglossus semilaevis</name>
    <name type="common">Tongue sole</name>
    <dbReference type="NCBI Taxonomy" id="244447"/>
    <lineage>
        <taxon>Eukaryota</taxon>
        <taxon>Metazoa</taxon>
        <taxon>Chordata</taxon>
        <taxon>Craniata</taxon>
        <taxon>Vertebrata</taxon>
        <taxon>Euteleostomi</taxon>
        <taxon>Actinopterygii</taxon>
        <taxon>Neopterygii</taxon>
        <taxon>Teleostei</taxon>
        <taxon>Neoteleostei</taxon>
        <taxon>Acanthomorphata</taxon>
        <taxon>Carangaria</taxon>
        <taxon>Pleuronectiformes</taxon>
        <taxon>Pleuronectoidei</taxon>
        <taxon>Cynoglossidae</taxon>
        <taxon>Cynoglossinae</taxon>
        <taxon>Cynoglossus</taxon>
    </lineage>
</organism>
<keyword evidence="4" id="KW-0645">Protease</keyword>
<dbReference type="Pfam" id="PF19030">
    <property type="entry name" value="TSP1_ADAMTS"/>
    <property type="match status" value="3"/>
</dbReference>
<dbReference type="SUPFAM" id="SSF82895">
    <property type="entry name" value="TSP-1 type 1 repeat"/>
    <property type="match status" value="4"/>
</dbReference>
<reference evidence="22" key="2">
    <citation type="submission" date="2025-08" db="UniProtKB">
        <authorList>
            <consortium name="Ensembl"/>
        </authorList>
    </citation>
    <scope>IDENTIFICATION</scope>
</reference>
<dbReference type="Pfam" id="PF01562">
    <property type="entry name" value="Pep_M12B_propep"/>
    <property type="match status" value="1"/>
</dbReference>
<dbReference type="InterPro" id="IPR010294">
    <property type="entry name" value="ADAMTS_spacer1"/>
</dbReference>
<dbReference type="AlphaFoldDB" id="A0A3P8WUD9"/>
<dbReference type="GO" id="GO:0046872">
    <property type="term" value="F:metal ion binding"/>
    <property type="evidence" value="ECO:0007669"/>
    <property type="project" value="UniProtKB-KW"/>
</dbReference>
<dbReference type="GO" id="GO:0031012">
    <property type="term" value="C:extracellular matrix"/>
    <property type="evidence" value="ECO:0007669"/>
    <property type="project" value="TreeGrafter"/>
</dbReference>
<feature type="disulfide bond" evidence="16">
    <location>
        <begin position="481"/>
        <end position="504"/>
    </location>
</feature>
<feature type="binding site" evidence="15">
    <location>
        <position position="339"/>
    </location>
    <ligand>
        <name>Ca(2+)</name>
        <dbReference type="ChEBI" id="CHEBI:29108"/>
        <label>1</label>
    </ligand>
</feature>
<feature type="binding site" evidence="15">
    <location>
        <position position="247"/>
    </location>
    <ligand>
        <name>Ca(2+)</name>
        <dbReference type="ChEBI" id="CHEBI:29108"/>
        <label>1</label>
    </ligand>
</feature>
<dbReference type="RefSeq" id="XP_008334420.1">
    <property type="nucleotide sequence ID" value="XM_008336198.3"/>
</dbReference>
<feature type="disulfide bond" evidence="16">
    <location>
        <begin position="403"/>
        <end position="429"/>
    </location>
</feature>
<feature type="disulfide bond" evidence="16">
    <location>
        <begin position="321"/>
        <end position="370"/>
    </location>
</feature>
<name>A0A3P8WUD9_CYNSE</name>
<dbReference type="InterPro" id="IPR001590">
    <property type="entry name" value="Peptidase_M12B"/>
</dbReference>
<dbReference type="FunFam" id="3.40.390.10:FF:000008">
    <property type="entry name" value="A disintegrin and metalloproteinase with thrombospondin motifs 3"/>
    <property type="match status" value="1"/>
</dbReference>
<dbReference type="Gene3D" id="2.20.100.10">
    <property type="entry name" value="Thrombospondin type-1 (TSP1) repeat"/>
    <property type="match status" value="4"/>
</dbReference>
<feature type="disulfide bond" evidence="16">
    <location>
        <begin position="517"/>
        <end position="528"/>
    </location>
</feature>
<evidence type="ECO:0000256" key="18">
    <source>
        <dbReference type="SAM" id="MobiDB-lite"/>
    </source>
</evidence>
<dbReference type="FunFam" id="3.40.1620.60:FF:000001">
    <property type="entry name" value="A disintegrin and metalloproteinase with thrombospondin motifs 3"/>
    <property type="match status" value="1"/>
</dbReference>
<feature type="domain" description="Peptidase M12B" evidence="20">
    <location>
        <begin position="244"/>
        <end position="448"/>
    </location>
</feature>
<dbReference type="Pfam" id="PF17771">
    <property type="entry name" value="ADAMTS_CR_2"/>
    <property type="match status" value="1"/>
</dbReference>
<feature type="binding site" evidence="15 17">
    <location>
        <position position="396"/>
    </location>
    <ligand>
        <name>Zn(2+)</name>
        <dbReference type="ChEBI" id="CHEBI:29105"/>
        <note>catalytic</note>
    </ligand>
</feature>
<dbReference type="Pfam" id="PF05986">
    <property type="entry name" value="ADAMTS_spacer1"/>
    <property type="match status" value="1"/>
</dbReference>
<feature type="chain" id="PRO_5018054961" evidence="19">
    <location>
        <begin position="19"/>
        <end position="1159"/>
    </location>
</feature>
<dbReference type="InterPro" id="IPR050439">
    <property type="entry name" value="ADAMTS_ADAMTS-like"/>
</dbReference>
<accession>A0A3P8WUD9</accession>
<evidence type="ECO:0000256" key="14">
    <source>
        <dbReference type="PIRSR" id="PIRSR613273-1"/>
    </source>
</evidence>
<feature type="disulfide bond" evidence="16">
    <location>
        <begin position="364"/>
        <end position="443"/>
    </location>
</feature>
<feature type="signal peptide" evidence="19">
    <location>
        <begin position="1"/>
        <end position="18"/>
    </location>
</feature>
<keyword evidence="2" id="KW-0964">Secreted</keyword>
<evidence type="ECO:0000256" key="13">
    <source>
        <dbReference type="ARBA" id="ARBA00023180"/>
    </source>
</evidence>
<reference evidence="22" key="3">
    <citation type="submission" date="2025-09" db="UniProtKB">
        <authorList>
            <consortium name="Ensembl"/>
        </authorList>
    </citation>
    <scope>IDENTIFICATION</scope>
</reference>
<dbReference type="InterPro" id="IPR045371">
    <property type="entry name" value="ADAMTS_CR_3"/>
</dbReference>
<evidence type="ECO:0000256" key="12">
    <source>
        <dbReference type="ARBA" id="ARBA00023157"/>
    </source>
</evidence>
<evidence type="ECO:0000256" key="16">
    <source>
        <dbReference type="PIRSR" id="PIRSR613273-3"/>
    </source>
</evidence>
<feature type="disulfide bond" evidence="16">
    <location>
        <begin position="555"/>
        <end position="593"/>
    </location>
</feature>
<dbReference type="Pfam" id="PF19236">
    <property type="entry name" value="ADAMTS_CR_3"/>
    <property type="match status" value="1"/>
</dbReference>
<feature type="region of interest" description="Disordered" evidence="18">
    <location>
        <begin position="1072"/>
        <end position="1159"/>
    </location>
</feature>
<keyword evidence="9 15" id="KW-0862">Zinc</keyword>
<dbReference type="PANTHER" id="PTHR13723">
    <property type="entry name" value="ADAMTS A DISINTEGRIN AND METALLOPROTEASE WITH THROMBOSPONDIN MOTIFS PROTEASE"/>
    <property type="match status" value="1"/>
</dbReference>
<keyword evidence="3" id="KW-0272">Extracellular matrix</keyword>
<keyword evidence="13" id="KW-0325">Glycoprotein</keyword>
<feature type="compositionally biased region" description="Polar residues" evidence="18">
    <location>
        <begin position="1141"/>
        <end position="1159"/>
    </location>
</feature>
<dbReference type="GO" id="GO:0004222">
    <property type="term" value="F:metalloendopeptidase activity"/>
    <property type="evidence" value="ECO:0007669"/>
    <property type="project" value="InterPro"/>
</dbReference>
<evidence type="ECO:0000256" key="7">
    <source>
        <dbReference type="ARBA" id="ARBA00022737"/>
    </source>
</evidence>
<comment type="cofactor">
    <cofactor evidence="15">
        <name>Zn(2+)</name>
        <dbReference type="ChEBI" id="CHEBI:29105"/>
    </cofactor>
    <text evidence="15">Binds 1 zinc ion per subunit.</text>
</comment>
<keyword evidence="5 15" id="KW-0479">Metal-binding</keyword>
<dbReference type="InterPro" id="IPR024079">
    <property type="entry name" value="MetalloPept_cat_dom_sf"/>
</dbReference>
<evidence type="ECO:0000256" key="19">
    <source>
        <dbReference type="SAM" id="SignalP"/>
    </source>
</evidence>
<evidence type="ECO:0000259" key="20">
    <source>
        <dbReference type="PROSITE" id="PS50215"/>
    </source>
</evidence>
<dbReference type="InterPro" id="IPR041645">
    <property type="entry name" value="ADAMTS_CR_2"/>
</dbReference>
<keyword evidence="7" id="KW-0677">Repeat</keyword>
<evidence type="ECO:0000256" key="4">
    <source>
        <dbReference type="ARBA" id="ARBA00022670"/>
    </source>
</evidence>
<feature type="disulfide bond" evidence="16">
    <location>
        <begin position="566"/>
        <end position="578"/>
    </location>
</feature>
<feature type="binding site" evidence="15">
    <location>
        <position position="247"/>
    </location>
    <ligand>
        <name>Ca(2+)</name>
        <dbReference type="ChEBI" id="CHEBI:29108"/>
        <label>2</label>
    </ligand>
</feature>
<dbReference type="FunFam" id="2.60.120.830:FF:000001">
    <property type="entry name" value="A disintegrin and metalloproteinase with thrombospondin motifs 1"/>
    <property type="match status" value="1"/>
</dbReference>